<dbReference type="GO" id="GO:0008270">
    <property type="term" value="F:zinc ion binding"/>
    <property type="evidence" value="ECO:0007669"/>
    <property type="project" value="UniProtKB-KW"/>
</dbReference>
<dbReference type="Pfam" id="PF00098">
    <property type="entry name" value="zf-CCHC"/>
    <property type="match status" value="1"/>
</dbReference>
<feature type="compositionally biased region" description="Low complexity" evidence="2">
    <location>
        <begin position="216"/>
        <end position="226"/>
    </location>
</feature>
<proteinExistence type="predicted"/>
<dbReference type="SMART" id="SM00343">
    <property type="entry name" value="ZnF_C2HC"/>
    <property type="match status" value="1"/>
</dbReference>
<organism evidence="4 5">
    <name type="scientific">Adineta steineri</name>
    <dbReference type="NCBI Taxonomy" id="433720"/>
    <lineage>
        <taxon>Eukaryota</taxon>
        <taxon>Metazoa</taxon>
        <taxon>Spiralia</taxon>
        <taxon>Gnathifera</taxon>
        <taxon>Rotifera</taxon>
        <taxon>Eurotatoria</taxon>
        <taxon>Bdelloidea</taxon>
        <taxon>Adinetida</taxon>
        <taxon>Adinetidae</taxon>
        <taxon>Adineta</taxon>
    </lineage>
</organism>
<dbReference type="AlphaFoldDB" id="A0A815MVN4"/>
<dbReference type="PROSITE" id="PS50158">
    <property type="entry name" value="ZF_CCHC"/>
    <property type="match status" value="1"/>
</dbReference>
<dbReference type="InterPro" id="IPR001878">
    <property type="entry name" value="Znf_CCHC"/>
</dbReference>
<feature type="region of interest" description="Disordered" evidence="2">
    <location>
        <begin position="199"/>
        <end position="229"/>
    </location>
</feature>
<dbReference type="InterPro" id="IPR036875">
    <property type="entry name" value="Znf_CCHC_sf"/>
</dbReference>
<dbReference type="EMBL" id="CAJNON010001090">
    <property type="protein sequence ID" value="CAF1426621.1"/>
    <property type="molecule type" value="Genomic_DNA"/>
</dbReference>
<evidence type="ECO:0000313" key="4">
    <source>
        <dbReference type="EMBL" id="CAF1426621.1"/>
    </source>
</evidence>
<dbReference type="SUPFAM" id="SSF57756">
    <property type="entry name" value="Retrovirus zinc finger-like domains"/>
    <property type="match status" value="1"/>
</dbReference>
<sequence>MSSNIKSCPFPNPIGKERCGKQINWAELEEHLMKPPHRMIQKTAVEMANYARKVSPKPSTRATTTTSKKPSFVFSMHLKTFCKENYICEPYYYWMSPLSPNSFLPDDKKINFTQCMNAINFIMKIWIFRISIVILPGKTRATTTTSKTKPSFNITSLINTHDSSIATVSPIVTSGAAAATKTRSNLCYKCGQHGHIARECPHNNSRSGRRDEFRGGLDSYSDDSYGGRSGSYGQCRDCIKPRSNNFGAGGGFQSGPTSSDGGVPLGLQDPDNTPLELSRKARNSECHEYIYNKPSKPWSLQNAILYAANSLLDKSQTENNWFSMLDPKYTTLTPAKLENMINYAVYDCINVAYLRLPMAQRWSLYIGK</sequence>
<evidence type="ECO:0000313" key="5">
    <source>
        <dbReference type="Proteomes" id="UP000663891"/>
    </source>
</evidence>
<dbReference type="GO" id="GO:0003676">
    <property type="term" value="F:nucleic acid binding"/>
    <property type="evidence" value="ECO:0007669"/>
    <property type="project" value="InterPro"/>
</dbReference>
<evidence type="ECO:0000256" key="2">
    <source>
        <dbReference type="SAM" id="MobiDB-lite"/>
    </source>
</evidence>
<keyword evidence="1" id="KW-0479">Metal-binding</keyword>
<reference evidence="4" key="1">
    <citation type="submission" date="2021-02" db="EMBL/GenBank/DDBJ databases">
        <authorList>
            <person name="Nowell W R."/>
        </authorList>
    </citation>
    <scope>NUCLEOTIDE SEQUENCE</scope>
</reference>
<dbReference type="Gene3D" id="4.10.60.10">
    <property type="entry name" value="Zinc finger, CCHC-type"/>
    <property type="match status" value="1"/>
</dbReference>
<keyword evidence="1" id="KW-0863">Zinc-finger</keyword>
<gene>
    <name evidence="4" type="ORF">VCS650_LOCUS38041</name>
</gene>
<dbReference type="OrthoDB" id="10043296at2759"/>
<feature type="region of interest" description="Disordered" evidence="2">
    <location>
        <begin position="249"/>
        <end position="276"/>
    </location>
</feature>
<name>A0A815MVN4_9BILA</name>
<accession>A0A815MVN4</accession>
<protein>
    <recommendedName>
        <fullName evidence="3">CCHC-type domain-containing protein</fullName>
    </recommendedName>
</protein>
<evidence type="ECO:0000259" key="3">
    <source>
        <dbReference type="PROSITE" id="PS50158"/>
    </source>
</evidence>
<feature type="domain" description="CCHC-type" evidence="3">
    <location>
        <begin position="187"/>
        <end position="201"/>
    </location>
</feature>
<evidence type="ECO:0000256" key="1">
    <source>
        <dbReference type="PROSITE-ProRule" id="PRU00047"/>
    </source>
</evidence>
<keyword evidence="1" id="KW-0862">Zinc</keyword>
<comment type="caution">
    <text evidence="4">The sequence shown here is derived from an EMBL/GenBank/DDBJ whole genome shotgun (WGS) entry which is preliminary data.</text>
</comment>
<dbReference type="Proteomes" id="UP000663891">
    <property type="component" value="Unassembled WGS sequence"/>
</dbReference>